<dbReference type="InterPro" id="IPR029017">
    <property type="entry name" value="Enolase-like_N"/>
</dbReference>
<gene>
    <name evidence="7" type="ORF">H7U35_08115</name>
</gene>
<dbReference type="SUPFAM" id="SSF54826">
    <property type="entry name" value="Enolase N-terminal domain-like"/>
    <property type="match status" value="1"/>
</dbReference>
<accession>A0ABS2E0R1</accession>
<dbReference type="SUPFAM" id="SSF51604">
    <property type="entry name" value="Enolase C-terminal domain-like"/>
    <property type="match status" value="1"/>
</dbReference>
<dbReference type="InterPro" id="IPR006311">
    <property type="entry name" value="TAT_signal"/>
</dbReference>
<reference evidence="7 8" key="1">
    <citation type="journal article" date="2021" name="Sci. Rep.">
        <title>The distribution of antibiotic resistance genes in chicken gut microbiota commensals.</title>
        <authorList>
            <person name="Juricova H."/>
            <person name="Matiasovicova J."/>
            <person name="Kubasova T."/>
            <person name="Cejkova D."/>
            <person name="Rychlik I."/>
        </authorList>
    </citation>
    <scope>NUCLEOTIDE SEQUENCE [LARGE SCALE GENOMIC DNA]</scope>
    <source>
        <strain evidence="7 8">An772</strain>
    </source>
</reference>
<dbReference type="InterPro" id="IPR036849">
    <property type="entry name" value="Enolase-like_C_sf"/>
</dbReference>
<protein>
    <recommendedName>
        <fullName evidence="5">Dipeptide epimerase</fullName>
        <ecNumber evidence="5">5.1.1.-</ecNumber>
    </recommendedName>
</protein>
<dbReference type="PANTHER" id="PTHR48080">
    <property type="entry name" value="D-GALACTONATE DEHYDRATASE-RELATED"/>
    <property type="match status" value="1"/>
</dbReference>
<dbReference type="SFLD" id="SFLDG00180">
    <property type="entry name" value="muconate_cycloisomerase"/>
    <property type="match status" value="1"/>
</dbReference>
<name>A0ABS2E0R1_9BACT</name>
<dbReference type="PROSITE" id="PS51318">
    <property type="entry name" value="TAT"/>
    <property type="match status" value="1"/>
</dbReference>
<dbReference type="InterPro" id="IPR029065">
    <property type="entry name" value="Enolase_C-like"/>
</dbReference>
<feature type="domain" description="Mandelate racemase/muconate lactonizing enzyme C-terminal" evidence="6">
    <location>
        <begin position="186"/>
        <end position="278"/>
    </location>
</feature>
<sequence>MQNRRDFLKTAAFAALGSGMVINEALAGERKHTPWFNINKSSTTATMKLRFFPYELKLRHVFTVATYSRSTTPDVQVELEYDGIIGYGEASMPPYLQKELGSVDSVMAFLKKVQDGLGQFTDPFQIEDILTCVDGLSEGDAAAKAAVDIALHDLVGKLLQAPWYKIWGLDKDKAPSTTFTIGIDTPDVVREKTKECADRFNILKVKLGGNNDKEMIETIRSVTSLPIAVDANQGWTDRQHALDEIHWLKEQGIVMVEQPMPKAQIDDIAWITQQSPLPIFADEGVQRLKDVPALKGAYTGINIKLMKCTGMREAWKMLNLARALDMKVMVGCMTETSCACSAAAQLSPAVDFADLDGNLLIANDRFRGMEVVKGKITLPDLPGIGVVINN</sequence>
<comment type="cofactor">
    <cofactor evidence="5">
        <name>Mg(2+)</name>
        <dbReference type="ChEBI" id="CHEBI:18420"/>
    </cofactor>
    <text evidence="5">Binds 1 Mg(2+) ion per subunit.</text>
</comment>
<dbReference type="CDD" id="cd03319">
    <property type="entry name" value="L-Ala-DL-Glu_epimerase"/>
    <property type="match status" value="1"/>
</dbReference>
<dbReference type="SMART" id="SM00922">
    <property type="entry name" value="MR_MLE"/>
    <property type="match status" value="1"/>
</dbReference>
<dbReference type="Pfam" id="PF13378">
    <property type="entry name" value="MR_MLE_C"/>
    <property type="match status" value="1"/>
</dbReference>
<dbReference type="EC" id="5.1.1.-" evidence="5"/>
<organism evidence="7 8">
    <name type="scientific">Mediterranea massiliensis</name>
    <dbReference type="NCBI Taxonomy" id="1841865"/>
    <lineage>
        <taxon>Bacteria</taxon>
        <taxon>Pseudomonadati</taxon>
        <taxon>Bacteroidota</taxon>
        <taxon>Bacteroidia</taxon>
        <taxon>Bacteroidales</taxon>
        <taxon>Bacteroidaceae</taxon>
        <taxon>Mediterranea</taxon>
    </lineage>
</organism>
<evidence type="ECO:0000256" key="4">
    <source>
        <dbReference type="ARBA" id="ARBA00023235"/>
    </source>
</evidence>
<evidence type="ECO:0000259" key="6">
    <source>
        <dbReference type="SMART" id="SM00922"/>
    </source>
</evidence>
<dbReference type="InterPro" id="IPR034593">
    <property type="entry name" value="DgoD-like"/>
</dbReference>
<dbReference type="RefSeq" id="WP_205095335.1">
    <property type="nucleotide sequence ID" value="NZ_JACLYZ010000014.1"/>
</dbReference>
<dbReference type="Proteomes" id="UP000766986">
    <property type="component" value="Unassembled WGS sequence"/>
</dbReference>
<dbReference type="Gene3D" id="3.30.390.10">
    <property type="entry name" value="Enolase-like, N-terminal domain"/>
    <property type="match status" value="1"/>
</dbReference>
<keyword evidence="8" id="KW-1185">Reference proteome</keyword>
<evidence type="ECO:0000256" key="2">
    <source>
        <dbReference type="ARBA" id="ARBA00022723"/>
    </source>
</evidence>
<dbReference type="Pfam" id="PF02746">
    <property type="entry name" value="MR_MLE_N"/>
    <property type="match status" value="1"/>
</dbReference>
<evidence type="ECO:0000256" key="3">
    <source>
        <dbReference type="ARBA" id="ARBA00022842"/>
    </source>
</evidence>
<keyword evidence="4 5" id="KW-0413">Isomerase</keyword>
<comment type="caution">
    <text evidence="7">The sequence shown here is derived from an EMBL/GenBank/DDBJ whole genome shotgun (WGS) entry which is preliminary data.</text>
</comment>
<keyword evidence="3 5" id="KW-0460">Magnesium</keyword>
<comment type="similarity">
    <text evidence="1 5">Belongs to the mandelate racemase/muconate lactonizing enzyme family.</text>
</comment>
<evidence type="ECO:0000313" key="8">
    <source>
        <dbReference type="Proteomes" id="UP000766986"/>
    </source>
</evidence>
<dbReference type="InterPro" id="IPR034603">
    <property type="entry name" value="Dipeptide_epimerase"/>
</dbReference>
<dbReference type="Gene3D" id="3.20.20.120">
    <property type="entry name" value="Enolase-like C-terminal domain"/>
    <property type="match status" value="1"/>
</dbReference>
<evidence type="ECO:0000256" key="5">
    <source>
        <dbReference type="RuleBase" id="RU366006"/>
    </source>
</evidence>
<proteinExistence type="inferred from homology"/>
<keyword evidence="2 5" id="KW-0479">Metal-binding</keyword>
<dbReference type="EMBL" id="JACLYZ010000014">
    <property type="protein sequence ID" value="MBM6735183.1"/>
    <property type="molecule type" value="Genomic_DNA"/>
</dbReference>
<dbReference type="InterPro" id="IPR013341">
    <property type="entry name" value="Mandelate_racemase_N_dom"/>
</dbReference>
<dbReference type="SFLD" id="SFLDS00001">
    <property type="entry name" value="Enolase"/>
    <property type="match status" value="1"/>
</dbReference>
<dbReference type="InterPro" id="IPR013342">
    <property type="entry name" value="Mandelate_racemase_C"/>
</dbReference>
<evidence type="ECO:0000256" key="1">
    <source>
        <dbReference type="ARBA" id="ARBA00008031"/>
    </source>
</evidence>
<evidence type="ECO:0000313" key="7">
    <source>
        <dbReference type="EMBL" id="MBM6735183.1"/>
    </source>
</evidence>
<dbReference type="PANTHER" id="PTHR48080:SF3">
    <property type="entry name" value="ENOLASE SUPERFAMILY MEMBER DDB_G0284701"/>
    <property type="match status" value="1"/>
</dbReference>